<dbReference type="InterPro" id="IPR003752">
    <property type="entry name" value="DiS_bond_form_DsbB/BdbC"/>
</dbReference>
<evidence type="ECO:0000256" key="15">
    <source>
        <dbReference type="SAM" id="Phobius"/>
    </source>
</evidence>
<comment type="caution">
    <text evidence="16">The sequence shown here is derived from an EMBL/GenBank/DDBJ whole genome shotgun (WGS) entry which is preliminary data.</text>
</comment>
<feature type="transmembrane region" description="Helical" evidence="15">
    <location>
        <begin position="67"/>
        <end position="84"/>
    </location>
</feature>
<organism evidence="16 17">
    <name type="scientific">Catenovulum sediminis</name>
    <dbReference type="NCBI Taxonomy" id="1740262"/>
    <lineage>
        <taxon>Bacteria</taxon>
        <taxon>Pseudomonadati</taxon>
        <taxon>Pseudomonadota</taxon>
        <taxon>Gammaproteobacteria</taxon>
        <taxon>Alteromonadales</taxon>
        <taxon>Alteromonadaceae</taxon>
        <taxon>Catenovulum</taxon>
    </lineage>
</organism>
<comment type="caution">
    <text evidence="14">Lacks conserved residue(s) required for the propagation of feature annotation.</text>
</comment>
<accession>A0ABV1RKR8</accession>
<keyword evidence="5" id="KW-0997">Cell inner membrane</keyword>
<dbReference type="SUPFAM" id="SSF158442">
    <property type="entry name" value="DsbB-like"/>
    <property type="match status" value="1"/>
</dbReference>
<evidence type="ECO:0000256" key="7">
    <source>
        <dbReference type="ARBA" id="ARBA00022982"/>
    </source>
</evidence>
<evidence type="ECO:0000256" key="12">
    <source>
        <dbReference type="ARBA" id="ARBA00023186"/>
    </source>
</evidence>
<keyword evidence="13 14" id="KW-0676">Redox-active center</keyword>
<evidence type="ECO:0000256" key="4">
    <source>
        <dbReference type="ARBA" id="ARBA00022475"/>
    </source>
</evidence>
<keyword evidence="8 14" id="KW-1133">Transmembrane helix</keyword>
<dbReference type="RefSeq" id="WP_143872669.1">
    <property type="nucleotide sequence ID" value="NZ_CP041660.1"/>
</dbReference>
<evidence type="ECO:0000256" key="13">
    <source>
        <dbReference type="ARBA" id="ARBA00023284"/>
    </source>
</evidence>
<dbReference type="NCBIfam" id="NF002485">
    <property type="entry name" value="PRK01749.1"/>
    <property type="match status" value="1"/>
</dbReference>
<dbReference type="Proteomes" id="UP001467690">
    <property type="component" value="Unassembled WGS sequence"/>
</dbReference>
<evidence type="ECO:0000256" key="10">
    <source>
        <dbReference type="ARBA" id="ARBA00023136"/>
    </source>
</evidence>
<dbReference type="HAMAP" id="MF_00286">
    <property type="entry name" value="DsbB"/>
    <property type="match status" value="1"/>
</dbReference>
<keyword evidence="11 14" id="KW-1015">Disulfide bond</keyword>
<dbReference type="GO" id="GO:0016491">
    <property type="term" value="F:oxidoreductase activity"/>
    <property type="evidence" value="ECO:0007669"/>
    <property type="project" value="UniProtKB-KW"/>
</dbReference>
<feature type="transmembrane region" description="Helical" evidence="15">
    <location>
        <begin position="142"/>
        <end position="163"/>
    </location>
</feature>
<dbReference type="PANTHER" id="PTHR36570">
    <property type="entry name" value="DISULFIDE BOND FORMATION PROTEIN B"/>
    <property type="match status" value="1"/>
</dbReference>
<keyword evidence="7 14" id="KW-0249">Electron transport</keyword>
<dbReference type="Pfam" id="PF02600">
    <property type="entry name" value="DsbB"/>
    <property type="match status" value="1"/>
</dbReference>
<proteinExistence type="inferred from homology"/>
<keyword evidence="10 14" id="KW-0472">Membrane</keyword>
<sequence length="168" mass="19431">MKFNECRIAWLAFAASLLLLEIAALVFQYSFGYEPCIKCIYQRLALWGVFVSALPAVIFPKQMLTRLFAYVGGIFCSLWGYKIASEHVELQNAPNPLFAACEMLPNFPEWFKPDVWFPALFEARGDCAAIDWTFLSMSMPEWMKVIFLAYAIILTFVLVYHLIRYKQL</sequence>
<feature type="disulfide bond" description="Redox-active" evidence="14">
    <location>
        <begin position="36"/>
        <end position="39"/>
    </location>
</feature>
<protein>
    <recommendedName>
        <fullName evidence="14">Disulfide bond formation protein B</fullName>
    </recommendedName>
    <alternativeName>
        <fullName evidence="14">Disulfide oxidoreductase</fullName>
    </alternativeName>
</protein>
<evidence type="ECO:0000256" key="14">
    <source>
        <dbReference type="HAMAP-Rule" id="MF_00286"/>
    </source>
</evidence>
<keyword evidence="4 14" id="KW-1003">Cell membrane</keyword>
<dbReference type="PANTHER" id="PTHR36570:SF2">
    <property type="entry name" value="DISULFIDE BOND FORMATION PROTEIN B"/>
    <property type="match status" value="1"/>
</dbReference>
<keyword evidence="12 14" id="KW-0143">Chaperone</keyword>
<evidence type="ECO:0000256" key="9">
    <source>
        <dbReference type="ARBA" id="ARBA00023002"/>
    </source>
</evidence>
<keyword evidence="9 14" id="KW-0560">Oxidoreductase</keyword>
<dbReference type="InterPro" id="IPR022920">
    <property type="entry name" value="Disulphide_bond_form_DsbB"/>
</dbReference>
<gene>
    <name evidence="14 16" type="primary">dsbB</name>
    <name evidence="16" type="ORF">ABS311_16765</name>
</gene>
<evidence type="ECO:0000313" key="17">
    <source>
        <dbReference type="Proteomes" id="UP001467690"/>
    </source>
</evidence>
<evidence type="ECO:0000256" key="11">
    <source>
        <dbReference type="ARBA" id="ARBA00023157"/>
    </source>
</evidence>
<keyword evidence="3 14" id="KW-0813">Transport</keyword>
<evidence type="ECO:0000256" key="1">
    <source>
        <dbReference type="ARBA" id="ARBA00004429"/>
    </source>
</evidence>
<evidence type="ECO:0000256" key="3">
    <source>
        <dbReference type="ARBA" id="ARBA00022448"/>
    </source>
</evidence>
<feature type="disulfide bond" description="Redox-active" evidence="14">
    <location>
        <begin position="101"/>
        <end position="127"/>
    </location>
</feature>
<evidence type="ECO:0000256" key="5">
    <source>
        <dbReference type="ARBA" id="ARBA00022519"/>
    </source>
</evidence>
<comment type="similarity">
    <text evidence="2 14">Belongs to the DsbB family.</text>
</comment>
<feature type="topological domain" description="Cytoplasmic" evidence="14">
    <location>
        <begin position="1"/>
        <end position="9"/>
    </location>
</feature>
<comment type="subcellular location">
    <subcellularLocation>
        <location evidence="1">Cell inner membrane</location>
        <topology evidence="1">Multi-pass membrane protein</topology>
    </subcellularLocation>
    <subcellularLocation>
        <location evidence="14">Cell membrane</location>
        <topology evidence="14">Multi-pass membrane protein</topology>
    </subcellularLocation>
</comment>
<evidence type="ECO:0000256" key="8">
    <source>
        <dbReference type="ARBA" id="ARBA00022989"/>
    </source>
</evidence>
<reference evidence="16 17" key="1">
    <citation type="submission" date="2024-06" db="EMBL/GenBank/DDBJ databases">
        <authorList>
            <person name="Chen R.Y."/>
        </authorList>
    </citation>
    <scope>NUCLEOTIDE SEQUENCE [LARGE SCALE GENOMIC DNA]</scope>
    <source>
        <strain evidence="16 17">D2</strain>
    </source>
</reference>
<comment type="function">
    <text evidence="14">Required for disulfide bond formation in some periplasmic proteins. Acts by oxidizing the DsbA protein.</text>
</comment>
<feature type="topological domain" description="Periplasmic" evidence="14">
    <location>
        <begin position="27"/>
        <end position="44"/>
    </location>
</feature>
<dbReference type="InterPro" id="IPR050183">
    <property type="entry name" value="DsbB"/>
</dbReference>
<evidence type="ECO:0000256" key="6">
    <source>
        <dbReference type="ARBA" id="ARBA00022692"/>
    </source>
</evidence>
<feature type="topological domain" description="Cytoplasmic" evidence="14">
    <location>
        <begin position="161"/>
        <end position="168"/>
    </location>
</feature>
<dbReference type="Gene3D" id="1.20.1550.10">
    <property type="entry name" value="DsbB-like"/>
    <property type="match status" value="1"/>
</dbReference>
<dbReference type="InterPro" id="IPR023380">
    <property type="entry name" value="DsbB-like_sf"/>
</dbReference>
<name>A0ABV1RKR8_9ALTE</name>
<feature type="transmembrane region" description="Helical" evidence="15">
    <location>
        <begin position="40"/>
        <end position="60"/>
    </location>
</feature>
<dbReference type="EMBL" id="JBELOE010000265">
    <property type="protein sequence ID" value="MER2493533.1"/>
    <property type="molecule type" value="Genomic_DNA"/>
</dbReference>
<keyword evidence="17" id="KW-1185">Reference proteome</keyword>
<keyword evidence="6 14" id="KW-0812">Transmembrane</keyword>
<evidence type="ECO:0000313" key="16">
    <source>
        <dbReference type="EMBL" id="MER2493533.1"/>
    </source>
</evidence>
<evidence type="ECO:0000256" key="2">
    <source>
        <dbReference type="ARBA" id="ARBA00008823"/>
    </source>
</evidence>